<feature type="region of interest" description="Disordered" evidence="7">
    <location>
        <begin position="368"/>
        <end position="407"/>
    </location>
</feature>
<dbReference type="RefSeq" id="WP_394839319.1">
    <property type="nucleotide sequence ID" value="NZ_CP089929.1"/>
</dbReference>
<evidence type="ECO:0000256" key="8">
    <source>
        <dbReference type="SAM" id="Phobius"/>
    </source>
</evidence>
<evidence type="ECO:0000259" key="9">
    <source>
        <dbReference type="Pfam" id="PF25876"/>
    </source>
</evidence>
<evidence type="ECO:0000313" key="14">
    <source>
        <dbReference type="Proteomes" id="UP001374803"/>
    </source>
</evidence>
<dbReference type="PANTHER" id="PTHR30469">
    <property type="entry name" value="MULTIDRUG RESISTANCE PROTEIN MDTA"/>
    <property type="match status" value="1"/>
</dbReference>
<sequence>MRAWRWIVGLLVIGAVVFGYVKYQAKKKDAGAAGGGPPEAAASGSAAANRPVPVVLADVQSKDMPIYLYGLGTATAFYTVTVKSQVDGRLQQVLFKEGQAVKKGDVLAQVDPRPFTIALHQAEAALARDAATAKNAKLNLERYQSLVGQKLISQQQFTDQQAAADTADATLRSDQAAIENARLQLEYSRITSPIDGITGIRNVDPGNLVQANGTDGIVVITQLDPIAVFFTLPQDDLPRVSEAMGHGPLTVEAFSRDGDQSLGSGTVMLIDNQINTATATIRLKATFPNPDKKLWPNLFVKARLLLTNRRGAIVVPTPVVQRGPQGAFAYVAKPDQTAEMRPIEVDLTQGDWTIISKGLNAGERVVQDGQFQLRPGSKLAPRTSDKPTATRQGDAKPAPSSSAGAAP</sequence>
<proteinExistence type="inferred from homology"/>
<protein>
    <submittedName>
        <fullName evidence="13">Efflux RND transporter periplasmic adaptor subunit</fullName>
    </submittedName>
</protein>
<dbReference type="Gene3D" id="2.40.50.100">
    <property type="match status" value="1"/>
</dbReference>
<dbReference type="Pfam" id="PF25967">
    <property type="entry name" value="RND-MFP_C"/>
    <property type="match status" value="1"/>
</dbReference>
<dbReference type="InterPro" id="IPR058627">
    <property type="entry name" value="MdtA-like_C"/>
</dbReference>
<keyword evidence="5" id="KW-0997">Cell inner membrane</keyword>
<dbReference type="Gene3D" id="2.40.420.20">
    <property type="match status" value="1"/>
</dbReference>
<evidence type="ECO:0000256" key="6">
    <source>
        <dbReference type="ARBA" id="ARBA00023136"/>
    </source>
</evidence>
<dbReference type="SUPFAM" id="SSF111369">
    <property type="entry name" value="HlyD-like secretion proteins"/>
    <property type="match status" value="1"/>
</dbReference>
<dbReference type="InterPro" id="IPR058625">
    <property type="entry name" value="MdtA-like_BSH"/>
</dbReference>
<evidence type="ECO:0000256" key="5">
    <source>
        <dbReference type="ARBA" id="ARBA00022519"/>
    </source>
</evidence>
<dbReference type="InterPro" id="IPR058626">
    <property type="entry name" value="MdtA-like_b-barrel"/>
</dbReference>
<dbReference type="InterPro" id="IPR058624">
    <property type="entry name" value="MdtA-like_HH"/>
</dbReference>
<keyword evidence="14" id="KW-1185">Reference proteome</keyword>
<keyword evidence="6 8" id="KW-0472">Membrane</keyword>
<evidence type="ECO:0000256" key="4">
    <source>
        <dbReference type="ARBA" id="ARBA00022475"/>
    </source>
</evidence>
<evidence type="ECO:0000256" key="1">
    <source>
        <dbReference type="ARBA" id="ARBA00004236"/>
    </source>
</evidence>
<feature type="domain" description="Multidrug resistance protein MdtA-like beta-barrel" evidence="11">
    <location>
        <begin position="225"/>
        <end position="307"/>
    </location>
</feature>
<dbReference type="InterPro" id="IPR006143">
    <property type="entry name" value="RND_pump_MFP"/>
</dbReference>
<dbReference type="EMBL" id="CP089983">
    <property type="protein sequence ID" value="WXB09647.1"/>
    <property type="molecule type" value="Genomic_DNA"/>
</dbReference>
<dbReference type="Pfam" id="PF25876">
    <property type="entry name" value="HH_MFP_RND"/>
    <property type="match status" value="1"/>
</dbReference>
<dbReference type="Pfam" id="PF25944">
    <property type="entry name" value="Beta-barrel_RND"/>
    <property type="match status" value="1"/>
</dbReference>
<name>A0ABZ2LFU7_9BACT</name>
<keyword evidence="8" id="KW-0812">Transmembrane</keyword>
<evidence type="ECO:0000259" key="11">
    <source>
        <dbReference type="Pfam" id="PF25944"/>
    </source>
</evidence>
<feature type="domain" description="Multidrug resistance protein MdtA-like C-terminal permuted SH3" evidence="12">
    <location>
        <begin position="312"/>
        <end position="369"/>
    </location>
</feature>
<feature type="domain" description="Multidrug resistance protein MdtA-like alpha-helical hairpin" evidence="9">
    <location>
        <begin position="119"/>
        <end position="188"/>
    </location>
</feature>
<dbReference type="Gene3D" id="2.40.30.170">
    <property type="match status" value="1"/>
</dbReference>
<organism evidence="13 14">
    <name type="scientific">Pendulispora rubella</name>
    <dbReference type="NCBI Taxonomy" id="2741070"/>
    <lineage>
        <taxon>Bacteria</taxon>
        <taxon>Pseudomonadati</taxon>
        <taxon>Myxococcota</taxon>
        <taxon>Myxococcia</taxon>
        <taxon>Myxococcales</taxon>
        <taxon>Sorangiineae</taxon>
        <taxon>Pendulisporaceae</taxon>
        <taxon>Pendulispora</taxon>
    </lineage>
</organism>
<accession>A0ABZ2LFU7</accession>
<gene>
    <name evidence="13" type="ORF">LVJ94_20750</name>
</gene>
<keyword evidence="3" id="KW-0813">Transport</keyword>
<reference evidence="13" key="1">
    <citation type="submission" date="2021-12" db="EMBL/GenBank/DDBJ databases">
        <title>Discovery of the Pendulisporaceae a myxobacterial family with distinct sporulation behavior and unique specialized metabolism.</title>
        <authorList>
            <person name="Garcia R."/>
            <person name="Popoff A."/>
            <person name="Bader C.D."/>
            <person name="Loehr J."/>
            <person name="Walesch S."/>
            <person name="Walt C."/>
            <person name="Boldt J."/>
            <person name="Bunk B."/>
            <person name="Haeckl F.J.F.P.J."/>
            <person name="Gunesch A.P."/>
            <person name="Birkelbach J."/>
            <person name="Nuebel U."/>
            <person name="Pietschmann T."/>
            <person name="Bach T."/>
            <person name="Mueller R."/>
        </authorList>
    </citation>
    <scope>NUCLEOTIDE SEQUENCE</scope>
    <source>
        <strain evidence="13">MSr11367</strain>
    </source>
</reference>
<dbReference type="PANTHER" id="PTHR30469:SF36">
    <property type="entry name" value="BLL3903 PROTEIN"/>
    <property type="match status" value="1"/>
</dbReference>
<feature type="transmembrane region" description="Helical" evidence="8">
    <location>
        <begin position="6"/>
        <end position="23"/>
    </location>
</feature>
<dbReference type="NCBIfam" id="TIGR01730">
    <property type="entry name" value="RND_mfp"/>
    <property type="match status" value="1"/>
</dbReference>
<evidence type="ECO:0000256" key="2">
    <source>
        <dbReference type="ARBA" id="ARBA00009477"/>
    </source>
</evidence>
<comment type="subcellular location">
    <subcellularLocation>
        <location evidence="1">Cell membrane</location>
    </subcellularLocation>
</comment>
<evidence type="ECO:0000256" key="7">
    <source>
        <dbReference type="SAM" id="MobiDB-lite"/>
    </source>
</evidence>
<dbReference type="Proteomes" id="UP001374803">
    <property type="component" value="Chromosome"/>
</dbReference>
<keyword evidence="8" id="KW-1133">Transmembrane helix</keyword>
<feature type="domain" description="Multidrug resistance protein MdtA-like barrel-sandwich hybrid" evidence="10">
    <location>
        <begin position="79"/>
        <end position="221"/>
    </location>
</feature>
<evidence type="ECO:0000256" key="3">
    <source>
        <dbReference type="ARBA" id="ARBA00022448"/>
    </source>
</evidence>
<comment type="similarity">
    <text evidence="2">Belongs to the membrane fusion protein (MFP) (TC 8.A.1) family.</text>
</comment>
<dbReference type="Gene3D" id="1.10.287.470">
    <property type="entry name" value="Helix hairpin bin"/>
    <property type="match status" value="1"/>
</dbReference>
<keyword evidence="4" id="KW-1003">Cell membrane</keyword>
<evidence type="ECO:0000313" key="13">
    <source>
        <dbReference type="EMBL" id="WXB09647.1"/>
    </source>
</evidence>
<evidence type="ECO:0000259" key="12">
    <source>
        <dbReference type="Pfam" id="PF25967"/>
    </source>
</evidence>
<feature type="compositionally biased region" description="Low complexity" evidence="7">
    <location>
        <begin position="395"/>
        <end position="407"/>
    </location>
</feature>
<dbReference type="Pfam" id="PF25917">
    <property type="entry name" value="BSH_RND"/>
    <property type="match status" value="1"/>
</dbReference>
<evidence type="ECO:0000259" key="10">
    <source>
        <dbReference type="Pfam" id="PF25917"/>
    </source>
</evidence>